<gene>
    <name evidence="1" type="ORF">J2X21_004092</name>
</gene>
<organism evidence="1 2">
    <name type="scientific">Roseateles asaccharophilus</name>
    <dbReference type="NCBI Taxonomy" id="582607"/>
    <lineage>
        <taxon>Bacteria</taxon>
        <taxon>Pseudomonadati</taxon>
        <taxon>Pseudomonadota</taxon>
        <taxon>Betaproteobacteria</taxon>
        <taxon>Burkholderiales</taxon>
        <taxon>Sphaerotilaceae</taxon>
        <taxon>Roseateles</taxon>
    </lineage>
</organism>
<dbReference type="RefSeq" id="WP_310331652.1">
    <property type="nucleotide sequence ID" value="NZ_JAVDXV010000008.1"/>
</dbReference>
<keyword evidence="2" id="KW-1185">Reference proteome</keyword>
<protein>
    <submittedName>
        <fullName evidence="1">Regulation of enolase protein 1 (Concanavalin A-like superfamily)</fullName>
    </submittedName>
</protein>
<dbReference type="Gene3D" id="2.60.120.200">
    <property type="match status" value="1"/>
</dbReference>
<sequence length="197" mass="22198">MTTPPLRDTLARFRWSHEPAAWQLAQTLALTTKPDTDYWQRTHYGFRRDNGHFFFVPLQGDFTLTAHVAFEANAQYDQCGVMCRAGEESWIKASVEYEPHEPCRLGSVVTNLGYSDWATQDVDACLKQVRYRLSRRGADFRVEAATGDGPWQQLRIAHLHGCPHEIEVGVYACSPVGPGFECEVLDLALVPNLWGAA</sequence>
<reference evidence="1 2" key="1">
    <citation type="submission" date="2023-07" db="EMBL/GenBank/DDBJ databases">
        <title>Sorghum-associated microbial communities from plants grown in Nebraska, USA.</title>
        <authorList>
            <person name="Schachtman D."/>
        </authorList>
    </citation>
    <scope>NUCLEOTIDE SEQUENCE [LARGE SCALE GENOMIC DNA]</scope>
    <source>
        <strain evidence="1 2">BE316</strain>
    </source>
</reference>
<dbReference type="InterPro" id="IPR009784">
    <property type="entry name" value="DUF1349"/>
</dbReference>
<name>A0ABU2ACL2_9BURK</name>
<comment type="caution">
    <text evidence="1">The sequence shown here is derived from an EMBL/GenBank/DDBJ whole genome shotgun (WGS) entry which is preliminary data.</text>
</comment>
<dbReference type="InterPro" id="IPR015987">
    <property type="entry name" value="UCP022704"/>
</dbReference>
<dbReference type="InterPro" id="IPR013320">
    <property type="entry name" value="ConA-like_dom_sf"/>
</dbReference>
<dbReference type="Proteomes" id="UP001180825">
    <property type="component" value="Unassembled WGS sequence"/>
</dbReference>
<dbReference type="PIRSF" id="PIRSF022704">
    <property type="entry name" value="UCP022704"/>
    <property type="match status" value="1"/>
</dbReference>
<accession>A0ABU2ACL2</accession>
<dbReference type="PANTHER" id="PTHR35332:SF2">
    <property type="entry name" value="REGULATION OF ENOLASE PROTEIN 1"/>
    <property type="match status" value="1"/>
</dbReference>
<proteinExistence type="predicted"/>
<dbReference type="EMBL" id="JAVDXV010000008">
    <property type="protein sequence ID" value="MDR7334928.1"/>
    <property type="molecule type" value="Genomic_DNA"/>
</dbReference>
<dbReference type="Pfam" id="PF07081">
    <property type="entry name" value="DUF1349"/>
    <property type="match status" value="1"/>
</dbReference>
<evidence type="ECO:0000313" key="2">
    <source>
        <dbReference type="Proteomes" id="UP001180825"/>
    </source>
</evidence>
<dbReference type="SUPFAM" id="SSF49899">
    <property type="entry name" value="Concanavalin A-like lectins/glucanases"/>
    <property type="match status" value="1"/>
</dbReference>
<evidence type="ECO:0000313" key="1">
    <source>
        <dbReference type="EMBL" id="MDR7334928.1"/>
    </source>
</evidence>
<dbReference type="PANTHER" id="PTHR35332">
    <property type="entry name" value="REGULATION OF ENOLASE PROTEIN 1"/>
    <property type="match status" value="1"/>
</dbReference>